<dbReference type="GO" id="GO:0020037">
    <property type="term" value="F:heme binding"/>
    <property type="evidence" value="ECO:0007669"/>
    <property type="project" value="InterPro"/>
</dbReference>
<dbReference type="OrthoDB" id="1055148at2759"/>
<dbReference type="FunFam" id="1.10.630.10:FF:000012">
    <property type="entry name" value="Cytochrome P450 family protein"/>
    <property type="match status" value="2"/>
</dbReference>
<dbReference type="GO" id="GO:0016020">
    <property type="term" value="C:membrane"/>
    <property type="evidence" value="ECO:0007669"/>
    <property type="project" value="UniProtKB-SubCell"/>
</dbReference>
<evidence type="ECO:0000256" key="8">
    <source>
        <dbReference type="ARBA" id="ARBA00023033"/>
    </source>
</evidence>
<dbReference type="EMBL" id="JABCRI010000001">
    <property type="protein sequence ID" value="KAF8412864.1"/>
    <property type="molecule type" value="Genomic_DNA"/>
</dbReference>
<dbReference type="Proteomes" id="UP000655225">
    <property type="component" value="Unassembled WGS sequence"/>
</dbReference>
<dbReference type="GO" id="GO:0016709">
    <property type="term" value="F:oxidoreductase activity, acting on paired donors, with incorporation or reduction of molecular oxygen, NAD(P)H as one donor, and incorporation of one atom of oxygen"/>
    <property type="evidence" value="ECO:0007669"/>
    <property type="project" value="TreeGrafter"/>
</dbReference>
<reference evidence="12 13" key="1">
    <citation type="submission" date="2020-04" db="EMBL/GenBank/DDBJ databases">
        <title>Plant Genome Project.</title>
        <authorList>
            <person name="Zhang R.-G."/>
        </authorList>
    </citation>
    <scope>NUCLEOTIDE SEQUENCE [LARGE SCALE GENOMIC DNA]</scope>
    <source>
        <strain evidence="12">YNK0</strain>
        <tissue evidence="12">Leaf</tissue>
    </source>
</reference>
<evidence type="ECO:0000256" key="11">
    <source>
        <dbReference type="SAM" id="Phobius"/>
    </source>
</evidence>
<dbReference type="PRINTS" id="PR00385">
    <property type="entry name" value="P450"/>
</dbReference>
<dbReference type="InterPro" id="IPR017972">
    <property type="entry name" value="Cyt_P450_CS"/>
</dbReference>
<keyword evidence="2 10" id="KW-0349">Heme</keyword>
<dbReference type="Pfam" id="PF00067">
    <property type="entry name" value="p450"/>
    <property type="match status" value="2"/>
</dbReference>
<keyword evidence="8" id="KW-0503">Monooxygenase</keyword>
<evidence type="ECO:0000256" key="3">
    <source>
        <dbReference type="ARBA" id="ARBA00022692"/>
    </source>
</evidence>
<dbReference type="InterPro" id="IPR051103">
    <property type="entry name" value="Plant_metabolite_P450s"/>
</dbReference>
<dbReference type="InterPro" id="IPR002401">
    <property type="entry name" value="Cyt_P450_E_grp-I"/>
</dbReference>
<comment type="caution">
    <text evidence="12">The sequence shown here is derived from an EMBL/GenBank/DDBJ whole genome shotgun (WGS) entry which is preliminary data.</text>
</comment>
<dbReference type="InterPro" id="IPR001128">
    <property type="entry name" value="Cyt_P450"/>
</dbReference>
<dbReference type="PANTHER" id="PTHR24298">
    <property type="entry name" value="FLAVONOID 3'-MONOOXYGENASE-RELATED"/>
    <property type="match status" value="1"/>
</dbReference>
<evidence type="ECO:0000256" key="1">
    <source>
        <dbReference type="ARBA" id="ARBA00004167"/>
    </source>
</evidence>
<evidence type="ECO:0000256" key="4">
    <source>
        <dbReference type="ARBA" id="ARBA00022723"/>
    </source>
</evidence>
<evidence type="ECO:0000256" key="7">
    <source>
        <dbReference type="ARBA" id="ARBA00023004"/>
    </source>
</evidence>
<feature type="binding site" description="axial binding residue" evidence="10">
    <location>
        <position position="453"/>
    </location>
    <ligand>
        <name>heme</name>
        <dbReference type="ChEBI" id="CHEBI:30413"/>
    </ligand>
    <ligandPart>
        <name>Fe</name>
        <dbReference type="ChEBI" id="CHEBI:18248"/>
    </ligandPart>
</feature>
<evidence type="ECO:0000256" key="10">
    <source>
        <dbReference type="PIRSR" id="PIRSR602401-1"/>
    </source>
</evidence>
<evidence type="ECO:0000313" key="12">
    <source>
        <dbReference type="EMBL" id="KAF8412864.1"/>
    </source>
</evidence>
<comment type="subcellular location">
    <subcellularLocation>
        <location evidence="1">Membrane</location>
        <topology evidence="1">Single-pass membrane protein</topology>
    </subcellularLocation>
</comment>
<evidence type="ECO:0000256" key="6">
    <source>
        <dbReference type="ARBA" id="ARBA00023002"/>
    </source>
</evidence>
<dbReference type="CDD" id="cd11075">
    <property type="entry name" value="CYP77_89"/>
    <property type="match status" value="2"/>
</dbReference>
<keyword evidence="6" id="KW-0560">Oxidoreductase</keyword>
<dbReference type="Gene3D" id="1.10.630.10">
    <property type="entry name" value="Cytochrome P450"/>
    <property type="match status" value="2"/>
</dbReference>
<keyword evidence="4 10" id="KW-0479">Metal-binding</keyword>
<protein>
    <recommendedName>
        <fullName evidence="14">Cytochrome P450</fullName>
    </recommendedName>
</protein>
<keyword evidence="13" id="KW-1185">Reference proteome</keyword>
<evidence type="ECO:0000313" key="13">
    <source>
        <dbReference type="Proteomes" id="UP000655225"/>
    </source>
</evidence>
<dbReference type="InterPro" id="IPR036396">
    <property type="entry name" value="Cyt_P450_sf"/>
</dbReference>
<dbReference type="GO" id="GO:0005506">
    <property type="term" value="F:iron ion binding"/>
    <property type="evidence" value="ECO:0007669"/>
    <property type="project" value="InterPro"/>
</dbReference>
<dbReference type="OMA" id="IWSIHRN"/>
<gene>
    <name evidence="12" type="ORF">HHK36_000836</name>
</gene>
<dbReference type="PROSITE" id="PS00086">
    <property type="entry name" value="CYTOCHROME_P450"/>
    <property type="match status" value="2"/>
</dbReference>
<dbReference type="AlphaFoldDB" id="A0A835DU80"/>
<organism evidence="12 13">
    <name type="scientific">Tetracentron sinense</name>
    <name type="common">Spur-leaf</name>
    <dbReference type="NCBI Taxonomy" id="13715"/>
    <lineage>
        <taxon>Eukaryota</taxon>
        <taxon>Viridiplantae</taxon>
        <taxon>Streptophyta</taxon>
        <taxon>Embryophyta</taxon>
        <taxon>Tracheophyta</taxon>
        <taxon>Spermatophyta</taxon>
        <taxon>Magnoliopsida</taxon>
        <taxon>Trochodendrales</taxon>
        <taxon>Trochodendraceae</taxon>
        <taxon>Tetracentron</taxon>
    </lineage>
</organism>
<keyword evidence="3 11" id="KW-0812">Transmembrane</keyword>
<name>A0A835DU80_TETSI</name>
<dbReference type="SUPFAM" id="SSF48264">
    <property type="entry name" value="Cytochrome P450"/>
    <property type="match status" value="2"/>
</dbReference>
<evidence type="ECO:0008006" key="14">
    <source>
        <dbReference type="Google" id="ProtNLM"/>
    </source>
</evidence>
<dbReference type="PRINTS" id="PR00463">
    <property type="entry name" value="EP450I"/>
</dbReference>
<sequence length="1020" mass="117029">MESWFFILIFSLSICALLKSLFNLLHYNPQNTRKLPPGPTTIPILSNFLWLRKSFSDLEPILRNLRLKYGPVVSLHIGSKPAIFVTTHELAHHALIQNGAIFADRPPALEVGRIMTSNQHNISSASYGPLWRLLRRNLMSEILHPSRVKSYSRARKWVLEILTNKLRSKAESGDAVRVVDHFQYAMFCLLVLMCFGEKVDEKIVREVEAVQRAAIVNIRRFNILNFLPRLGKILFRKRWDELLELRRNQEEVLVPLIRARQELRKVKQNQEEEFIISYADTLFNLQLPDGGRKLNEKEMVSLCSEFLSAGTDTTSTALQWIMANLVKHQDIQAKLFSEINGVVGSGGEIKEEDLQNMPYLKAVVLEALRRHPPGHFVLPHAVTEDFPLNGYVVPKNSTVNFMVAEMGWDPKVWEDPMEFKPERFLSMDGGEVFDVTGSREIKMMPFGAGRRICPGFGLAMLHLEYFLANLVREFEWTAGDGDDVDLSEKLEFTVVMKNPLQAHIKPRLSIPMESWFFILIFSLSICALLKYLFNLLRYNPKETRKLPPGPTTIPILSNFLWLRKSFSDLEPILRNLRLKYGPVVTLHIGSKPAIFVTTHELAHHALIQNGAIFADRPPSLEAGRIMNSNQHNISSASYGPLWRLLRRNLTSEILHPSRVKSYSRARKWVLEILINKLRSEAESGDAVCVVDHFQYAMFCLLVLMCFGEKLDEKIIREIEAVQRAAIVNFSKFNILNFLPRLGKILFRKRWNELLELRRNQDEVLVPLIRARQELRKVKRDQEEEFIISYADTLFNLQLPDEGRKLNEKEMVSLCSEFLSAGTDTTSTALQWIMANLVKHQDIQAKLFSEINGVVGSGGEIKEEDLQNMPYLKAVVLEALRRHPPGHFVLPHAVTEDFPLNGYVVPKNGTVNFMVAEMGWDPKVWEDPMEFKPERFFSMDGGEVFDVTGSREIKMMPFGAGRRICPGFGLAMLHLEYFLANLVREFEWTAGDGDDVDLSEKLEFTVVMKNPLRAHIKPRFK</sequence>
<keyword evidence="9 11" id="KW-0472">Membrane</keyword>
<keyword evidence="7 10" id="KW-0408">Iron</keyword>
<evidence type="ECO:0000256" key="2">
    <source>
        <dbReference type="ARBA" id="ARBA00022617"/>
    </source>
</evidence>
<dbReference type="PANTHER" id="PTHR24298:SF800">
    <property type="entry name" value="CYTOCHROME P450 89A2-RELATED"/>
    <property type="match status" value="1"/>
</dbReference>
<accession>A0A835DU80</accession>
<keyword evidence="5 11" id="KW-1133">Transmembrane helix</keyword>
<evidence type="ECO:0000256" key="5">
    <source>
        <dbReference type="ARBA" id="ARBA00022989"/>
    </source>
</evidence>
<feature type="transmembrane region" description="Helical" evidence="11">
    <location>
        <begin position="515"/>
        <end position="536"/>
    </location>
</feature>
<evidence type="ECO:0000256" key="9">
    <source>
        <dbReference type="ARBA" id="ARBA00023136"/>
    </source>
</evidence>
<comment type="cofactor">
    <cofactor evidence="10">
        <name>heme</name>
        <dbReference type="ChEBI" id="CHEBI:30413"/>
    </cofactor>
</comment>
<proteinExistence type="predicted"/>